<accession>A0A4R3KJQ4</accession>
<keyword evidence="6" id="KW-1185">Reference proteome</keyword>
<feature type="domain" description="Bacterial type II secretion system protein E" evidence="4">
    <location>
        <begin position="3"/>
        <end position="355"/>
    </location>
</feature>
<reference evidence="5 6" key="1">
    <citation type="submission" date="2019-03" db="EMBL/GenBank/DDBJ databases">
        <title>Genomic Encyclopedia of Type Strains, Phase IV (KMG-IV): sequencing the most valuable type-strain genomes for metagenomic binning, comparative biology and taxonomic classification.</title>
        <authorList>
            <person name="Goeker M."/>
        </authorList>
    </citation>
    <scope>NUCLEOTIDE SEQUENCE [LARGE SCALE GENOMIC DNA]</scope>
    <source>
        <strain evidence="5 6">DSM 23802</strain>
    </source>
</reference>
<sequence length="362" mass="41143">MEIPEYIDRLIDFCLSFDASDIHIEPFEKKALIRYRVDGFLKIYEEINLQHQKAILTRIKVLADLNVAEKRLPQDGAITIDQDGLVTDLRISILPTIYGEKMVIRLLKKEPRFKKIEELGMSEIVQIQYQRVLKQTNGLILITGPTSSGKTTTLYASLHFLNQVSHNITTLEDPVEYKIEGINQVQVQTEIGLTFARGLRSILRQDPNVIMIGEIRDKETANIAIEAALTGHLVLSSLHTYDSASAITRLLDMGIEPYLVASAIQMILAQRLVRKRCNCQGADPNCISCSGEGYIGRFAIFEGLPIVDSIRELILQQASTQEIRSKMRELHYKQLQDILMEKVEQGETTIEEFHRVLVTDYE</sequence>
<dbReference type="InterPro" id="IPR027417">
    <property type="entry name" value="P-loop_NTPase"/>
</dbReference>
<organism evidence="5 6">
    <name type="scientific">Tepidibacillus fermentans</name>
    <dbReference type="NCBI Taxonomy" id="1281767"/>
    <lineage>
        <taxon>Bacteria</taxon>
        <taxon>Bacillati</taxon>
        <taxon>Bacillota</taxon>
        <taxon>Bacilli</taxon>
        <taxon>Bacillales</taxon>
        <taxon>Bacillaceae</taxon>
        <taxon>Tepidibacillus</taxon>
    </lineage>
</organism>
<dbReference type="SUPFAM" id="SSF52540">
    <property type="entry name" value="P-loop containing nucleoside triphosphate hydrolases"/>
    <property type="match status" value="1"/>
</dbReference>
<name>A0A4R3KJQ4_9BACI</name>
<dbReference type="Gene3D" id="3.40.50.300">
    <property type="entry name" value="P-loop containing nucleotide triphosphate hydrolases"/>
    <property type="match status" value="1"/>
</dbReference>
<evidence type="ECO:0000256" key="3">
    <source>
        <dbReference type="ARBA" id="ARBA00022840"/>
    </source>
</evidence>
<dbReference type="PANTHER" id="PTHR30258:SF1">
    <property type="entry name" value="PROTEIN TRANSPORT PROTEIN HOFB HOMOLOG"/>
    <property type="match status" value="1"/>
</dbReference>
<dbReference type="PANTHER" id="PTHR30258">
    <property type="entry name" value="TYPE II SECRETION SYSTEM PROTEIN GSPE-RELATED"/>
    <property type="match status" value="1"/>
</dbReference>
<keyword evidence="3" id="KW-0067">ATP-binding</keyword>
<dbReference type="RefSeq" id="WP_132766847.1">
    <property type="nucleotide sequence ID" value="NZ_SMAB01000002.1"/>
</dbReference>
<evidence type="ECO:0000313" key="5">
    <source>
        <dbReference type="EMBL" id="TCS83983.1"/>
    </source>
</evidence>
<dbReference type="Proteomes" id="UP000295788">
    <property type="component" value="Unassembled WGS sequence"/>
</dbReference>
<comment type="similarity">
    <text evidence="1">Belongs to the GSP E family.</text>
</comment>
<evidence type="ECO:0000256" key="1">
    <source>
        <dbReference type="ARBA" id="ARBA00006611"/>
    </source>
</evidence>
<evidence type="ECO:0000313" key="6">
    <source>
        <dbReference type="Proteomes" id="UP000295788"/>
    </source>
</evidence>
<dbReference type="AlphaFoldDB" id="A0A4R3KJQ4"/>
<protein>
    <submittedName>
        <fullName evidence="5">Type IV pilus assembly protein PilB</fullName>
    </submittedName>
</protein>
<evidence type="ECO:0000259" key="4">
    <source>
        <dbReference type="Pfam" id="PF00437"/>
    </source>
</evidence>
<evidence type="ECO:0000256" key="2">
    <source>
        <dbReference type="ARBA" id="ARBA00022741"/>
    </source>
</evidence>
<dbReference type="GO" id="GO:0016887">
    <property type="term" value="F:ATP hydrolysis activity"/>
    <property type="evidence" value="ECO:0007669"/>
    <property type="project" value="TreeGrafter"/>
</dbReference>
<dbReference type="OrthoDB" id="9808272at2"/>
<dbReference type="Pfam" id="PF00437">
    <property type="entry name" value="T2SSE"/>
    <property type="match status" value="1"/>
</dbReference>
<gene>
    <name evidence="5" type="ORF">EDD72_10221</name>
</gene>
<dbReference type="GO" id="GO:0005886">
    <property type="term" value="C:plasma membrane"/>
    <property type="evidence" value="ECO:0007669"/>
    <property type="project" value="TreeGrafter"/>
</dbReference>
<proteinExistence type="inferred from homology"/>
<keyword evidence="2" id="KW-0547">Nucleotide-binding</keyword>
<dbReference type="CDD" id="cd01129">
    <property type="entry name" value="PulE-GspE-like"/>
    <property type="match status" value="1"/>
</dbReference>
<comment type="caution">
    <text evidence="5">The sequence shown here is derived from an EMBL/GenBank/DDBJ whole genome shotgun (WGS) entry which is preliminary data.</text>
</comment>
<dbReference type="Gene3D" id="3.30.450.90">
    <property type="match status" value="1"/>
</dbReference>
<dbReference type="InterPro" id="IPR001482">
    <property type="entry name" value="T2SS/T4SS_dom"/>
</dbReference>
<dbReference type="GO" id="GO:0005524">
    <property type="term" value="F:ATP binding"/>
    <property type="evidence" value="ECO:0007669"/>
    <property type="project" value="UniProtKB-KW"/>
</dbReference>
<dbReference type="EMBL" id="SMAB01000002">
    <property type="protein sequence ID" value="TCS83983.1"/>
    <property type="molecule type" value="Genomic_DNA"/>
</dbReference>